<dbReference type="Proteomes" id="UP001437460">
    <property type="component" value="Unassembled WGS sequence"/>
</dbReference>
<comment type="caution">
    <text evidence="3">The sequence shown here is derived from an EMBL/GenBank/DDBJ whole genome shotgun (WGS) entry which is preliminary data.</text>
</comment>
<accession>A0ABV1HJI0</accession>
<protein>
    <recommendedName>
        <fullName evidence="5">DUF4367 domain-containing protein</fullName>
    </recommendedName>
</protein>
<gene>
    <name evidence="3" type="ORF">WMO41_04785</name>
</gene>
<dbReference type="EMBL" id="JBBMFJ010000006">
    <property type="protein sequence ID" value="MEQ2562481.1"/>
    <property type="molecule type" value="Genomic_DNA"/>
</dbReference>
<evidence type="ECO:0000313" key="4">
    <source>
        <dbReference type="Proteomes" id="UP001437460"/>
    </source>
</evidence>
<evidence type="ECO:0000256" key="2">
    <source>
        <dbReference type="SAM" id="SignalP"/>
    </source>
</evidence>
<proteinExistence type="predicted"/>
<reference evidence="3 4" key="1">
    <citation type="submission" date="2024-03" db="EMBL/GenBank/DDBJ databases">
        <title>Human intestinal bacterial collection.</title>
        <authorList>
            <person name="Pauvert C."/>
            <person name="Hitch T.C.A."/>
            <person name="Clavel T."/>
        </authorList>
    </citation>
    <scope>NUCLEOTIDE SEQUENCE [LARGE SCALE GENOMIC DNA]</scope>
    <source>
        <strain evidence="3 4">CLA-AP-H27</strain>
    </source>
</reference>
<evidence type="ECO:0000313" key="3">
    <source>
        <dbReference type="EMBL" id="MEQ2562481.1"/>
    </source>
</evidence>
<feature type="region of interest" description="Disordered" evidence="1">
    <location>
        <begin position="30"/>
        <end position="64"/>
    </location>
</feature>
<feature type="compositionally biased region" description="Polar residues" evidence="1">
    <location>
        <begin position="30"/>
        <end position="42"/>
    </location>
</feature>
<dbReference type="PROSITE" id="PS51257">
    <property type="entry name" value="PROKAR_LIPOPROTEIN"/>
    <property type="match status" value="1"/>
</dbReference>
<sequence length="206" mass="22176">MMRKMNKRVYGVMMAAMMAAAVSVTACGGQKSTGETMTVQTQPHDDSKVSEMPVPSSGADQAGVQETGQVSEGCVGMPNPFTDNDTLEEAEKNAGFSIQVPDKIDGVSATAFRNLGQEMLEVIYYNGEQEVARIRKSLDNKDNSGNYVGYAEIQNKKIGDRDVTLKGNDGKVVLAIWNDGAYGYSISVDEQGVSLEEMTALVEVVK</sequence>
<feature type="chain" id="PRO_5047536541" description="DUF4367 domain-containing protein" evidence="2">
    <location>
        <begin position="27"/>
        <end position="206"/>
    </location>
</feature>
<evidence type="ECO:0008006" key="5">
    <source>
        <dbReference type="Google" id="ProtNLM"/>
    </source>
</evidence>
<evidence type="ECO:0000256" key="1">
    <source>
        <dbReference type="SAM" id="MobiDB-lite"/>
    </source>
</evidence>
<name>A0ABV1HJI0_9FIRM</name>
<dbReference type="RefSeq" id="WP_349228779.1">
    <property type="nucleotide sequence ID" value="NZ_JBBMFJ010000006.1"/>
</dbReference>
<keyword evidence="4" id="KW-1185">Reference proteome</keyword>
<feature type="signal peptide" evidence="2">
    <location>
        <begin position="1"/>
        <end position="26"/>
    </location>
</feature>
<keyword evidence="2" id="KW-0732">Signal</keyword>
<organism evidence="3 4">
    <name type="scientific">Ventrimonas faecis</name>
    <dbReference type="NCBI Taxonomy" id="3133170"/>
    <lineage>
        <taxon>Bacteria</taxon>
        <taxon>Bacillati</taxon>
        <taxon>Bacillota</taxon>
        <taxon>Clostridia</taxon>
        <taxon>Lachnospirales</taxon>
        <taxon>Lachnospiraceae</taxon>
        <taxon>Ventrimonas</taxon>
    </lineage>
</organism>